<reference evidence="2" key="1">
    <citation type="submission" date="2015-04" db="EMBL/GenBank/DDBJ databases">
        <authorList>
            <person name="Schardt J."/>
            <person name="Mueller-Herbst S."/>
            <person name="Scherer S."/>
            <person name="Huptas C."/>
        </authorList>
    </citation>
    <scope>NUCLEOTIDE SEQUENCE [LARGE SCALE GENOMIC DNA]</scope>
    <source>
        <strain evidence="2">Kiel-L1</strain>
    </source>
</reference>
<keyword evidence="2" id="KW-1185">Reference proteome</keyword>
<evidence type="ECO:0000313" key="1">
    <source>
        <dbReference type="EMBL" id="RDX02026.1"/>
    </source>
</evidence>
<gene>
    <name evidence="1" type="ORF">UR08_00290</name>
</gene>
<organism evidence="1 2">
    <name type="scientific">Listeria kieliensis</name>
    <dbReference type="NCBI Taxonomy" id="1621700"/>
    <lineage>
        <taxon>Bacteria</taxon>
        <taxon>Bacillati</taxon>
        <taxon>Bacillota</taxon>
        <taxon>Bacilli</taxon>
        <taxon>Bacillales</taxon>
        <taxon>Listeriaceae</taxon>
        <taxon>Listeria</taxon>
    </lineage>
</organism>
<dbReference type="AlphaFoldDB" id="A0A3D8TSL7"/>
<sequence length="78" mass="8442">MTRNDEEPKMFDKEKVKEVSEKIEEKAGDAAGKAGEVLGDTAKLAFYGSLEAAKVIGKTGGAFFKGLKRGFEGNQEKE</sequence>
<dbReference type="RefSeq" id="WP_115751686.1">
    <property type="nucleotide sequence ID" value="NZ_LARY01000001.1"/>
</dbReference>
<protein>
    <submittedName>
        <fullName evidence="1">Uncharacterized protein</fullName>
    </submittedName>
</protein>
<accession>A0A3D8TSL7</accession>
<evidence type="ECO:0000313" key="2">
    <source>
        <dbReference type="Proteomes" id="UP000257055"/>
    </source>
</evidence>
<dbReference type="EMBL" id="LARY01000001">
    <property type="protein sequence ID" value="RDX02026.1"/>
    <property type="molecule type" value="Genomic_DNA"/>
</dbReference>
<proteinExistence type="predicted"/>
<dbReference type="Proteomes" id="UP000257055">
    <property type="component" value="Unassembled WGS sequence"/>
</dbReference>
<name>A0A3D8TSL7_9LIST</name>
<comment type="caution">
    <text evidence="1">The sequence shown here is derived from an EMBL/GenBank/DDBJ whole genome shotgun (WGS) entry which is preliminary data.</text>
</comment>